<dbReference type="EMBL" id="BRZM01000037">
    <property type="protein sequence ID" value="GLD59522.1"/>
    <property type="molecule type" value="Genomic_DNA"/>
</dbReference>
<sequence>MKSLEISVCPADVQQVLETKEEVSPEQQEWSSRLDQQDPEPPHIKEEQEEFALFQRPAGADDEDSGCVRVSDFKLRSNGGCNQFHEMFGHGEKISEYKKKEIDRNETGGIWFQTLRLKAARIS</sequence>
<organism evidence="2 3">
    <name type="scientific">Lates japonicus</name>
    <name type="common">Japanese lates</name>
    <dbReference type="NCBI Taxonomy" id="270547"/>
    <lineage>
        <taxon>Eukaryota</taxon>
        <taxon>Metazoa</taxon>
        <taxon>Chordata</taxon>
        <taxon>Craniata</taxon>
        <taxon>Vertebrata</taxon>
        <taxon>Euteleostomi</taxon>
        <taxon>Actinopterygii</taxon>
        <taxon>Neopterygii</taxon>
        <taxon>Teleostei</taxon>
        <taxon>Neoteleostei</taxon>
        <taxon>Acanthomorphata</taxon>
        <taxon>Carangaria</taxon>
        <taxon>Carangaria incertae sedis</taxon>
        <taxon>Centropomidae</taxon>
        <taxon>Lates</taxon>
    </lineage>
</organism>
<dbReference type="Proteomes" id="UP001279410">
    <property type="component" value="Unassembled WGS sequence"/>
</dbReference>
<protein>
    <submittedName>
        <fullName evidence="2">Gastrula zinc finger protein XlCGF57.1-like protein</fullName>
    </submittedName>
</protein>
<evidence type="ECO:0000256" key="1">
    <source>
        <dbReference type="SAM" id="MobiDB-lite"/>
    </source>
</evidence>
<evidence type="ECO:0000313" key="2">
    <source>
        <dbReference type="EMBL" id="GLD59522.1"/>
    </source>
</evidence>
<accession>A0AAD3R8C8</accession>
<evidence type="ECO:0000313" key="3">
    <source>
        <dbReference type="Proteomes" id="UP001279410"/>
    </source>
</evidence>
<dbReference type="AlphaFoldDB" id="A0AAD3R8C8"/>
<comment type="caution">
    <text evidence="2">The sequence shown here is derived from an EMBL/GenBank/DDBJ whole genome shotgun (WGS) entry which is preliminary data.</text>
</comment>
<feature type="region of interest" description="Disordered" evidence="1">
    <location>
        <begin position="18"/>
        <end position="42"/>
    </location>
</feature>
<keyword evidence="3" id="KW-1185">Reference proteome</keyword>
<name>A0AAD3R8C8_LATJO</name>
<proteinExistence type="predicted"/>
<gene>
    <name evidence="2" type="ORF">AKAME5_001151800</name>
</gene>
<reference evidence="2" key="1">
    <citation type="submission" date="2022-08" db="EMBL/GenBank/DDBJ databases">
        <title>Genome sequencing of akame (Lates japonicus).</title>
        <authorList>
            <person name="Hashiguchi Y."/>
            <person name="Takahashi H."/>
        </authorList>
    </citation>
    <scope>NUCLEOTIDE SEQUENCE</scope>
    <source>
        <strain evidence="2">Kochi</strain>
    </source>
</reference>
<feature type="compositionally biased region" description="Polar residues" evidence="1">
    <location>
        <begin position="25"/>
        <end position="34"/>
    </location>
</feature>